<protein>
    <submittedName>
        <fullName evidence="1">Uncharacterized protein</fullName>
    </submittedName>
</protein>
<dbReference type="EMBL" id="SSTE01020817">
    <property type="protein sequence ID" value="KAA0033683.1"/>
    <property type="molecule type" value="Genomic_DNA"/>
</dbReference>
<evidence type="ECO:0000313" key="2">
    <source>
        <dbReference type="Proteomes" id="UP000321393"/>
    </source>
</evidence>
<gene>
    <name evidence="1" type="ORF">E6C27_scaffold239G001510</name>
</gene>
<evidence type="ECO:0000313" key="1">
    <source>
        <dbReference type="EMBL" id="KAA0033683.1"/>
    </source>
</evidence>
<comment type="caution">
    <text evidence="1">The sequence shown here is derived from an EMBL/GenBank/DDBJ whole genome shotgun (WGS) entry which is preliminary data.</text>
</comment>
<sequence>MNGLILESSLRFKINLSISLEGGIPQGAYILGQLLGIFLVNLRLTNDGESIEDNGEELDDFDGWEFKVAESVTPTGDD</sequence>
<proteinExistence type="predicted"/>
<reference evidence="1 2" key="1">
    <citation type="submission" date="2019-08" db="EMBL/GenBank/DDBJ databases">
        <title>Draft genome sequences of two oriental melons (Cucumis melo L. var makuwa).</title>
        <authorList>
            <person name="Kwon S.-Y."/>
        </authorList>
    </citation>
    <scope>NUCLEOTIDE SEQUENCE [LARGE SCALE GENOMIC DNA]</scope>
    <source>
        <strain evidence="2">cv. SW 3</strain>
        <tissue evidence="1">Leaf</tissue>
    </source>
</reference>
<accession>A0A5A7ST77</accession>
<dbReference type="AlphaFoldDB" id="A0A5A7ST77"/>
<organism evidence="1 2">
    <name type="scientific">Cucumis melo var. makuwa</name>
    <name type="common">Oriental melon</name>
    <dbReference type="NCBI Taxonomy" id="1194695"/>
    <lineage>
        <taxon>Eukaryota</taxon>
        <taxon>Viridiplantae</taxon>
        <taxon>Streptophyta</taxon>
        <taxon>Embryophyta</taxon>
        <taxon>Tracheophyta</taxon>
        <taxon>Spermatophyta</taxon>
        <taxon>Magnoliopsida</taxon>
        <taxon>eudicotyledons</taxon>
        <taxon>Gunneridae</taxon>
        <taxon>Pentapetalae</taxon>
        <taxon>rosids</taxon>
        <taxon>fabids</taxon>
        <taxon>Cucurbitales</taxon>
        <taxon>Cucurbitaceae</taxon>
        <taxon>Benincaseae</taxon>
        <taxon>Cucumis</taxon>
    </lineage>
</organism>
<name>A0A5A7ST77_CUCMM</name>
<dbReference type="Proteomes" id="UP000321393">
    <property type="component" value="Unassembled WGS sequence"/>
</dbReference>